<dbReference type="CDD" id="cd07571">
    <property type="entry name" value="ALP_N-acyl_transferase"/>
    <property type="match status" value="1"/>
</dbReference>
<evidence type="ECO:0000256" key="3">
    <source>
        <dbReference type="ARBA" id="ARBA00022475"/>
    </source>
</evidence>
<dbReference type="HAMAP" id="MF_01148">
    <property type="entry name" value="Lnt"/>
    <property type="match status" value="1"/>
</dbReference>
<dbReference type="Proteomes" id="UP000193061">
    <property type="component" value="Unassembled WGS sequence"/>
</dbReference>
<dbReference type="NCBIfam" id="TIGR00546">
    <property type="entry name" value="lnt"/>
    <property type="match status" value="1"/>
</dbReference>
<evidence type="ECO:0000256" key="7">
    <source>
        <dbReference type="ARBA" id="ARBA00023136"/>
    </source>
</evidence>
<dbReference type="SUPFAM" id="SSF56317">
    <property type="entry name" value="Carbon-nitrogen hydrolase"/>
    <property type="match status" value="1"/>
</dbReference>
<dbReference type="InterPro" id="IPR003010">
    <property type="entry name" value="C-N_Hydrolase"/>
</dbReference>
<dbReference type="PANTHER" id="PTHR38686">
    <property type="entry name" value="APOLIPOPROTEIN N-ACYLTRANSFERASE"/>
    <property type="match status" value="1"/>
</dbReference>
<feature type="transmembrane region" description="Helical" evidence="9">
    <location>
        <begin position="20"/>
        <end position="53"/>
    </location>
</feature>
<accession>A0A1X6ZGR0</accession>
<evidence type="ECO:0000256" key="8">
    <source>
        <dbReference type="ARBA" id="ARBA00023315"/>
    </source>
</evidence>
<evidence type="ECO:0000313" key="12">
    <source>
        <dbReference type="Proteomes" id="UP000193061"/>
    </source>
</evidence>
<comment type="catalytic activity">
    <reaction evidence="9">
        <text>N-terminal S-1,2-diacyl-sn-glyceryl-L-cysteinyl-[lipoprotein] + a glycerophospholipid = N-acyl-S-1,2-diacyl-sn-glyceryl-L-cysteinyl-[lipoprotein] + a 2-acyl-sn-glycero-3-phospholipid + H(+)</text>
        <dbReference type="Rhea" id="RHEA:48228"/>
        <dbReference type="Rhea" id="RHEA-COMP:14681"/>
        <dbReference type="Rhea" id="RHEA-COMP:14684"/>
        <dbReference type="ChEBI" id="CHEBI:15378"/>
        <dbReference type="ChEBI" id="CHEBI:136912"/>
        <dbReference type="ChEBI" id="CHEBI:140656"/>
        <dbReference type="ChEBI" id="CHEBI:140657"/>
        <dbReference type="ChEBI" id="CHEBI:140660"/>
        <dbReference type="EC" id="2.3.1.269"/>
    </reaction>
</comment>
<dbReference type="PROSITE" id="PS50263">
    <property type="entry name" value="CN_HYDROLASE"/>
    <property type="match status" value="1"/>
</dbReference>
<evidence type="ECO:0000256" key="2">
    <source>
        <dbReference type="ARBA" id="ARBA00010065"/>
    </source>
</evidence>
<dbReference type="UniPathway" id="UPA00666"/>
<evidence type="ECO:0000256" key="5">
    <source>
        <dbReference type="ARBA" id="ARBA00022692"/>
    </source>
</evidence>
<feature type="domain" description="CN hydrolase" evidence="10">
    <location>
        <begin position="228"/>
        <end position="469"/>
    </location>
</feature>
<feature type="transmembrane region" description="Helical" evidence="9">
    <location>
        <begin position="197"/>
        <end position="219"/>
    </location>
</feature>
<keyword evidence="7 9" id="KW-0472">Membrane</keyword>
<dbReference type="AlphaFoldDB" id="A0A1X6ZGR0"/>
<feature type="transmembrane region" description="Helical" evidence="9">
    <location>
        <begin position="65"/>
        <end position="83"/>
    </location>
</feature>
<feature type="transmembrane region" description="Helical" evidence="9">
    <location>
        <begin position="95"/>
        <end position="119"/>
    </location>
</feature>
<evidence type="ECO:0000256" key="9">
    <source>
        <dbReference type="HAMAP-Rule" id="MF_01148"/>
    </source>
</evidence>
<comment type="subcellular location">
    <subcellularLocation>
        <location evidence="1 9">Cell membrane</location>
        <topology evidence="1 9">Multi-pass membrane protein</topology>
    </subcellularLocation>
</comment>
<protein>
    <recommendedName>
        <fullName evidence="9">Apolipoprotein N-acyltransferase</fullName>
        <shortName evidence="9">ALP N-acyltransferase</shortName>
        <ecNumber evidence="9">2.3.1.269</ecNumber>
    </recommendedName>
</protein>
<comment type="similarity">
    <text evidence="2 9">Belongs to the CN hydrolase family. Apolipoprotein N-acyltransferase subfamily.</text>
</comment>
<dbReference type="GO" id="GO:0005886">
    <property type="term" value="C:plasma membrane"/>
    <property type="evidence" value="ECO:0007669"/>
    <property type="project" value="UniProtKB-SubCell"/>
</dbReference>
<dbReference type="PANTHER" id="PTHR38686:SF1">
    <property type="entry name" value="APOLIPOPROTEIN N-ACYLTRANSFERASE"/>
    <property type="match status" value="1"/>
</dbReference>
<evidence type="ECO:0000256" key="6">
    <source>
        <dbReference type="ARBA" id="ARBA00022989"/>
    </source>
</evidence>
<keyword evidence="6 9" id="KW-1133">Transmembrane helix</keyword>
<gene>
    <name evidence="9 11" type="primary">lnt</name>
    <name evidence="11" type="ORF">ROA7450_02558</name>
</gene>
<dbReference type="EC" id="2.3.1.269" evidence="9"/>
<dbReference type="InterPro" id="IPR036526">
    <property type="entry name" value="C-N_Hydrolase_sf"/>
</dbReference>
<feature type="transmembrane region" description="Helical" evidence="9">
    <location>
        <begin position="482"/>
        <end position="498"/>
    </location>
</feature>
<name>A0A1X6ZGR0_9RHOB</name>
<keyword evidence="3 9" id="KW-1003">Cell membrane</keyword>
<keyword evidence="11" id="KW-0449">Lipoprotein</keyword>
<evidence type="ECO:0000259" key="10">
    <source>
        <dbReference type="PROSITE" id="PS50263"/>
    </source>
</evidence>
<feature type="transmembrane region" description="Helical" evidence="9">
    <location>
        <begin position="126"/>
        <end position="144"/>
    </location>
</feature>
<feature type="transmembrane region" description="Helical" evidence="9">
    <location>
        <begin position="164"/>
        <end position="185"/>
    </location>
</feature>
<evidence type="ECO:0000256" key="1">
    <source>
        <dbReference type="ARBA" id="ARBA00004651"/>
    </source>
</evidence>
<organism evidence="11 12">
    <name type="scientific">Roseovarius albus</name>
    <dbReference type="NCBI Taxonomy" id="1247867"/>
    <lineage>
        <taxon>Bacteria</taxon>
        <taxon>Pseudomonadati</taxon>
        <taxon>Pseudomonadota</taxon>
        <taxon>Alphaproteobacteria</taxon>
        <taxon>Rhodobacterales</taxon>
        <taxon>Roseobacteraceae</taxon>
        <taxon>Roseovarius</taxon>
    </lineage>
</organism>
<dbReference type="EMBL" id="FWFX01000007">
    <property type="protein sequence ID" value="SLN51212.1"/>
    <property type="molecule type" value="Genomic_DNA"/>
</dbReference>
<evidence type="ECO:0000256" key="4">
    <source>
        <dbReference type="ARBA" id="ARBA00022679"/>
    </source>
</evidence>
<dbReference type="OrthoDB" id="9804277at2"/>
<dbReference type="Pfam" id="PF00795">
    <property type="entry name" value="CN_hydrolase"/>
    <property type="match status" value="1"/>
</dbReference>
<proteinExistence type="inferred from homology"/>
<dbReference type="InterPro" id="IPR045378">
    <property type="entry name" value="LNT_N"/>
</dbReference>
<dbReference type="GO" id="GO:0042158">
    <property type="term" value="P:lipoprotein biosynthetic process"/>
    <property type="evidence" value="ECO:0007669"/>
    <property type="project" value="UniProtKB-UniRule"/>
</dbReference>
<dbReference type="GO" id="GO:0016410">
    <property type="term" value="F:N-acyltransferase activity"/>
    <property type="evidence" value="ECO:0007669"/>
    <property type="project" value="UniProtKB-UniRule"/>
</dbReference>
<dbReference type="Pfam" id="PF20154">
    <property type="entry name" value="LNT_N"/>
    <property type="match status" value="1"/>
</dbReference>
<dbReference type="InterPro" id="IPR004563">
    <property type="entry name" value="Apolipo_AcylTrfase"/>
</dbReference>
<keyword evidence="8 9" id="KW-0012">Acyltransferase</keyword>
<keyword evidence="4 9" id="KW-0808">Transferase</keyword>
<dbReference type="Gene3D" id="3.60.110.10">
    <property type="entry name" value="Carbon-nitrogen hydrolase"/>
    <property type="match status" value="1"/>
</dbReference>
<comment type="pathway">
    <text evidence="9">Protein modification; lipoprotein biosynthesis (N-acyl transfer).</text>
</comment>
<evidence type="ECO:0000313" key="11">
    <source>
        <dbReference type="EMBL" id="SLN51212.1"/>
    </source>
</evidence>
<comment type="function">
    <text evidence="9">Catalyzes the phospholipid dependent N-acylation of the N-terminal cysteine of apolipoprotein, the last step in lipoprotein maturation.</text>
</comment>
<reference evidence="11 12" key="1">
    <citation type="submission" date="2017-03" db="EMBL/GenBank/DDBJ databases">
        <authorList>
            <person name="Afonso C.L."/>
            <person name="Miller P.J."/>
            <person name="Scott M.A."/>
            <person name="Spackman E."/>
            <person name="Goraichik I."/>
            <person name="Dimitrov K.M."/>
            <person name="Suarez D.L."/>
            <person name="Swayne D.E."/>
        </authorList>
    </citation>
    <scope>NUCLEOTIDE SEQUENCE [LARGE SCALE GENOMIC DNA]</scope>
    <source>
        <strain evidence="11 12">CECT 7450</strain>
    </source>
</reference>
<keyword evidence="12" id="KW-1185">Reference proteome</keyword>
<sequence>MVVAAQIQNWAANLSTRRQMLLAAVLGAMAALGQAPVGLWPATVFAFAVVFGLYQQSRGWQHAAMLGWATGTGYFMLALSWIVEPFLVDVARHGWMAPFALAGLSSGLALLWGAGFALARCAGPTAGAWIATLTLIEAARTYILTGFPWAQPGHALIDTPFLHWASYGGSLFLTAIVLLAATALWQFMTDRRGHGIAGMICVALAYVAGTALTPVNAAAPDAPVVRLIQPNAAQHEKWNPDKVQIFFDRQIDFTRDNGASVQPDLVVWPETAIPVLLNNAGPTLDAIADAAQGASVVLGAQRYEGVRFYNSMVVLDGQGEVTSVYDKYHLVPFGEYMPFGNFLSQFGISGLASREGNGYSSGSGMQVMNIDGLGKALALICYEGVFPQDVNAAPSRPDFLLLITNDAWFGQVSGPYQHLAQARLRSAEQGLPMIRVANTGVSAMIDATGQVTASIPLGIAGWQDAALPPPLPATLYSRTGDWPVIIGLLLFFSLSFLAEKRTGRETS</sequence>
<keyword evidence="5 9" id="KW-0812">Transmembrane</keyword>